<evidence type="ECO:0000256" key="9">
    <source>
        <dbReference type="HAMAP-Rule" id="MF_01852"/>
    </source>
</evidence>
<keyword evidence="2 9" id="KW-0963">Cytoplasm</keyword>
<comment type="subcellular location">
    <subcellularLocation>
        <location evidence="1 9">Cytoplasm</location>
    </subcellularLocation>
</comment>
<protein>
    <recommendedName>
        <fullName evidence="9">Threonylcarbamoyl-AMP synthase</fullName>
        <shortName evidence="9">TC-AMP synthase</shortName>
        <ecNumber evidence="9">2.7.7.87</ecNumber>
    </recommendedName>
    <alternativeName>
        <fullName evidence="9">L-threonylcarbamoyladenylate synthase</fullName>
    </alternativeName>
    <alternativeName>
        <fullName evidence="9">t(6)A37 threonylcarbamoyladenosine biosynthesis protein TsaC</fullName>
    </alternativeName>
    <alternativeName>
        <fullName evidence="9">tRNA threonylcarbamoyladenosine biosynthesis protein TsaC</fullName>
    </alternativeName>
</protein>
<evidence type="ECO:0000256" key="2">
    <source>
        <dbReference type="ARBA" id="ARBA00022490"/>
    </source>
</evidence>
<accession>A0ABW1ZZM0</accession>
<keyword evidence="6 9" id="KW-0547">Nucleotide-binding</keyword>
<keyword evidence="12" id="KW-1185">Reference proteome</keyword>
<evidence type="ECO:0000259" key="10">
    <source>
        <dbReference type="PROSITE" id="PS51163"/>
    </source>
</evidence>
<evidence type="ECO:0000256" key="8">
    <source>
        <dbReference type="ARBA" id="ARBA00048366"/>
    </source>
</evidence>
<keyword evidence="3 9" id="KW-0808">Transferase</keyword>
<dbReference type="GO" id="GO:0061710">
    <property type="term" value="F:L-threonylcarbamoyladenylate synthase"/>
    <property type="evidence" value="ECO:0007669"/>
    <property type="project" value="UniProtKB-EC"/>
</dbReference>
<dbReference type="PROSITE" id="PS51163">
    <property type="entry name" value="YRDC"/>
    <property type="match status" value="1"/>
</dbReference>
<evidence type="ECO:0000256" key="5">
    <source>
        <dbReference type="ARBA" id="ARBA00022695"/>
    </source>
</evidence>
<evidence type="ECO:0000256" key="6">
    <source>
        <dbReference type="ARBA" id="ARBA00022741"/>
    </source>
</evidence>
<evidence type="ECO:0000256" key="1">
    <source>
        <dbReference type="ARBA" id="ARBA00004496"/>
    </source>
</evidence>
<proteinExistence type="inferred from homology"/>
<dbReference type="Pfam" id="PF01300">
    <property type="entry name" value="Sua5_yciO_yrdC"/>
    <property type="match status" value="1"/>
</dbReference>
<dbReference type="PANTHER" id="PTHR17490:SF18">
    <property type="entry name" value="THREONYLCARBAMOYL-AMP SYNTHASE"/>
    <property type="match status" value="1"/>
</dbReference>
<dbReference type="InterPro" id="IPR006070">
    <property type="entry name" value="Sua5-like_dom"/>
</dbReference>
<sequence>MNFWHLNQAVRVLHNGGVIAYPTEAVWGLGCDPFDPDAVERLLRLKRRPMHKGLILVAADLSQIRPLLAGLDAQQRQQLAETWPGPVTWLLPDPANWVPAWVKGSHGSVAVRVSNHPGVRALCDAFGGPVVSTSANPSTAQPAKSRMKVSAYFGCRVDYIVPGKLGGSSGQPRFVISAATNSYASKC</sequence>
<comment type="similarity">
    <text evidence="9">Belongs to the SUA5 family. TsaC subfamily.</text>
</comment>
<evidence type="ECO:0000313" key="12">
    <source>
        <dbReference type="Proteomes" id="UP001596422"/>
    </source>
</evidence>
<evidence type="ECO:0000256" key="4">
    <source>
        <dbReference type="ARBA" id="ARBA00022694"/>
    </source>
</evidence>
<dbReference type="SUPFAM" id="SSF55821">
    <property type="entry name" value="YrdC/RibB"/>
    <property type="match status" value="1"/>
</dbReference>
<comment type="function">
    <text evidence="9">Required for the formation of a threonylcarbamoyl group on adenosine at position 37 (t(6)A37) in tRNAs that read codons beginning with adenine. Catalyzes the conversion of L-threonine, HCO(3)(-)/CO(2) and ATP to give threonylcarbamoyl-AMP (TC-AMP) as the acyladenylate intermediate, with the release of diphosphate.</text>
</comment>
<reference evidence="12" key="1">
    <citation type="journal article" date="2019" name="Int. J. Syst. Evol. Microbiol.">
        <title>The Global Catalogue of Microorganisms (GCM) 10K type strain sequencing project: providing services to taxonomists for standard genome sequencing and annotation.</title>
        <authorList>
            <consortium name="The Broad Institute Genomics Platform"/>
            <consortium name="The Broad Institute Genome Sequencing Center for Infectious Disease"/>
            <person name="Wu L."/>
            <person name="Ma J."/>
        </authorList>
    </citation>
    <scope>NUCLEOTIDE SEQUENCE [LARGE SCALE GENOMIC DNA]</scope>
    <source>
        <strain evidence="12">NBRC 111756</strain>
    </source>
</reference>
<dbReference type="HAMAP" id="MF_01852">
    <property type="entry name" value="TsaC"/>
    <property type="match status" value="1"/>
</dbReference>
<dbReference type="Gene3D" id="3.90.870.10">
    <property type="entry name" value="DHBP synthase"/>
    <property type="match status" value="1"/>
</dbReference>
<dbReference type="InterPro" id="IPR023535">
    <property type="entry name" value="TC-AMP_synthase"/>
</dbReference>
<organism evidence="11 12">
    <name type="scientific">Marinobacterium aestuariivivens</name>
    <dbReference type="NCBI Taxonomy" id="1698799"/>
    <lineage>
        <taxon>Bacteria</taxon>
        <taxon>Pseudomonadati</taxon>
        <taxon>Pseudomonadota</taxon>
        <taxon>Gammaproteobacteria</taxon>
        <taxon>Oceanospirillales</taxon>
        <taxon>Oceanospirillaceae</taxon>
        <taxon>Marinobacterium</taxon>
    </lineage>
</organism>
<gene>
    <name evidence="9" type="primary">tsaC</name>
    <name evidence="11" type="ORF">ACFQDL_11230</name>
</gene>
<feature type="domain" description="YrdC-like" evidence="10">
    <location>
        <begin position="3"/>
        <end position="187"/>
    </location>
</feature>
<dbReference type="InterPro" id="IPR017945">
    <property type="entry name" value="DHBP_synth_RibB-like_a/b_dom"/>
</dbReference>
<evidence type="ECO:0000256" key="7">
    <source>
        <dbReference type="ARBA" id="ARBA00022840"/>
    </source>
</evidence>
<evidence type="ECO:0000313" key="11">
    <source>
        <dbReference type="EMBL" id="MFC6670594.1"/>
    </source>
</evidence>
<dbReference type="RefSeq" id="WP_379909099.1">
    <property type="nucleotide sequence ID" value="NZ_JBHSWE010000001.1"/>
</dbReference>
<dbReference type="InterPro" id="IPR050156">
    <property type="entry name" value="TC-AMP_synthase_SUA5"/>
</dbReference>
<evidence type="ECO:0000256" key="3">
    <source>
        <dbReference type="ARBA" id="ARBA00022679"/>
    </source>
</evidence>
<keyword evidence="7 9" id="KW-0067">ATP-binding</keyword>
<dbReference type="Proteomes" id="UP001596422">
    <property type="component" value="Unassembled WGS sequence"/>
</dbReference>
<comment type="caution">
    <text evidence="11">The sequence shown here is derived from an EMBL/GenBank/DDBJ whole genome shotgun (WGS) entry which is preliminary data.</text>
</comment>
<keyword evidence="4 9" id="KW-0819">tRNA processing</keyword>
<dbReference type="PANTHER" id="PTHR17490">
    <property type="entry name" value="SUA5"/>
    <property type="match status" value="1"/>
</dbReference>
<comment type="catalytic activity">
    <reaction evidence="8 9">
        <text>L-threonine + hydrogencarbonate + ATP = L-threonylcarbamoyladenylate + diphosphate + H2O</text>
        <dbReference type="Rhea" id="RHEA:36407"/>
        <dbReference type="ChEBI" id="CHEBI:15377"/>
        <dbReference type="ChEBI" id="CHEBI:17544"/>
        <dbReference type="ChEBI" id="CHEBI:30616"/>
        <dbReference type="ChEBI" id="CHEBI:33019"/>
        <dbReference type="ChEBI" id="CHEBI:57926"/>
        <dbReference type="ChEBI" id="CHEBI:73682"/>
        <dbReference type="EC" id="2.7.7.87"/>
    </reaction>
</comment>
<keyword evidence="5 9" id="KW-0548">Nucleotidyltransferase</keyword>
<dbReference type="EC" id="2.7.7.87" evidence="9"/>
<name>A0ABW1ZZM0_9GAMM</name>
<dbReference type="EMBL" id="JBHSWE010000001">
    <property type="protein sequence ID" value="MFC6670594.1"/>
    <property type="molecule type" value="Genomic_DNA"/>
</dbReference>